<dbReference type="EMBL" id="QVRA01000024">
    <property type="protein sequence ID" value="RJG52599.1"/>
    <property type="molecule type" value="Genomic_DNA"/>
</dbReference>
<proteinExistence type="predicted"/>
<gene>
    <name evidence="1" type="ORF">D0Z70_19330</name>
</gene>
<dbReference type="Pfam" id="PF09912">
    <property type="entry name" value="DUF2141"/>
    <property type="match status" value="1"/>
</dbReference>
<dbReference type="Proteomes" id="UP000283469">
    <property type="component" value="Unassembled WGS sequence"/>
</dbReference>
<name>A0A418YN20_9SPHN</name>
<accession>A0A418YN20</accession>
<reference evidence="1 2" key="1">
    <citation type="submission" date="2018-08" db="EMBL/GenBank/DDBJ databases">
        <title>Sphingobium sp. EO9.</title>
        <authorList>
            <person name="Park Y."/>
            <person name="Kim K.H."/>
            <person name="Jeon C.O."/>
        </authorList>
    </citation>
    <scope>NUCLEOTIDE SEQUENCE [LARGE SCALE GENOMIC DNA]</scope>
    <source>
        <strain evidence="1 2">EO9</strain>
    </source>
</reference>
<comment type="caution">
    <text evidence="1">The sequence shown here is derived from an EMBL/GenBank/DDBJ whole genome shotgun (WGS) entry which is preliminary data.</text>
</comment>
<dbReference type="RefSeq" id="WP_119749296.1">
    <property type="nucleotide sequence ID" value="NZ_QVRA01000024.1"/>
</dbReference>
<dbReference type="InterPro" id="IPR018673">
    <property type="entry name" value="DUF2141"/>
</dbReference>
<evidence type="ECO:0000313" key="2">
    <source>
        <dbReference type="Proteomes" id="UP000283469"/>
    </source>
</evidence>
<dbReference type="OrthoDB" id="7449018at2"/>
<sequence>MKILALWATGIIAAAAMPTIPSTPDLGKAEARCRPGENGPSLLLDIVGLKDREGRLKAEVYPANDQDFLQDDNILISQGKIFRRVEVPVGQGSTQNGYTAQICVRVPGPGRYAVSVLHDRDGNRKFGLSVDGVGFGGNPKLGMGKPKAASATLVVGNGPTRGRIIMNYRRGLLSFGPVKAL</sequence>
<keyword evidence="2" id="KW-1185">Reference proteome</keyword>
<evidence type="ECO:0000313" key="1">
    <source>
        <dbReference type="EMBL" id="RJG52599.1"/>
    </source>
</evidence>
<dbReference type="AlphaFoldDB" id="A0A418YN20"/>
<protein>
    <submittedName>
        <fullName evidence="1">DUF2141 domain-containing protein</fullName>
    </submittedName>
</protein>
<organism evidence="1 2">
    <name type="scientific">Sphingobium terrigena</name>
    <dbReference type="NCBI Taxonomy" id="2304063"/>
    <lineage>
        <taxon>Bacteria</taxon>
        <taxon>Pseudomonadati</taxon>
        <taxon>Pseudomonadota</taxon>
        <taxon>Alphaproteobacteria</taxon>
        <taxon>Sphingomonadales</taxon>
        <taxon>Sphingomonadaceae</taxon>
        <taxon>Sphingobium</taxon>
    </lineage>
</organism>